<dbReference type="SMART" id="SM00297">
    <property type="entry name" value="BROMO"/>
    <property type="match status" value="1"/>
</dbReference>
<accession>A0A5N6NIJ4</accession>
<evidence type="ECO:0000259" key="5">
    <source>
        <dbReference type="PROSITE" id="PS50090"/>
    </source>
</evidence>
<organism evidence="6 7">
    <name type="scientific">Mikania micrantha</name>
    <name type="common">bitter vine</name>
    <dbReference type="NCBI Taxonomy" id="192012"/>
    <lineage>
        <taxon>Eukaryota</taxon>
        <taxon>Viridiplantae</taxon>
        <taxon>Streptophyta</taxon>
        <taxon>Embryophyta</taxon>
        <taxon>Tracheophyta</taxon>
        <taxon>Spermatophyta</taxon>
        <taxon>Magnoliopsida</taxon>
        <taxon>eudicotyledons</taxon>
        <taxon>Gunneridae</taxon>
        <taxon>Pentapetalae</taxon>
        <taxon>asterids</taxon>
        <taxon>campanulids</taxon>
        <taxon>Asterales</taxon>
        <taxon>Asteraceae</taxon>
        <taxon>Asteroideae</taxon>
        <taxon>Heliantheae alliance</taxon>
        <taxon>Eupatorieae</taxon>
        <taxon>Mikania</taxon>
    </lineage>
</organism>
<feature type="compositionally biased region" description="Basic and acidic residues" evidence="3">
    <location>
        <begin position="134"/>
        <end position="143"/>
    </location>
</feature>
<dbReference type="Gene3D" id="1.20.920.10">
    <property type="entry name" value="Bromodomain-like"/>
    <property type="match status" value="1"/>
</dbReference>
<keyword evidence="7" id="KW-1185">Reference proteome</keyword>
<feature type="region of interest" description="Disordered" evidence="3">
    <location>
        <begin position="439"/>
        <end position="622"/>
    </location>
</feature>
<keyword evidence="1 2" id="KW-0103">Bromodomain</keyword>
<name>A0A5N6NIJ4_9ASTR</name>
<feature type="compositionally biased region" description="Basic and acidic residues" evidence="3">
    <location>
        <begin position="449"/>
        <end position="472"/>
    </location>
</feature>
<feature type="compositionally biased region" description="Basic and acidic residues" evidence="3">
    <location>
        <begin position="260"/>
        <end position="274"/>
    </location>
</feature>
<dbReference type="SUPFAM" id="SSF46689">
    <property type="entry name" value="Homeodomain-like"/>
    <property type="match status" value="1"/>
</dbReference>
<dbReference type="CDD" id="cd00167">
    <property type="entry name" value="SANT"/>
    <property type="match status" value="1"/>
</dbReference>
<feature type="compositionally biased region" description="Polar residues" evidence="3">
    <location>
        <begin position="174"/>
        <end position="183"/>
    </location>
</feature>
<feature type="region of interest" description="Disordered" evidence="3">
    <location>
        <begin position="387"/>
        <end position="420"/>
    </location>
</feature>
<dbReference type="InterPro" id="IPR036427">
    <property type="entry name" value="Bromodomain-like_sf"/>
</dbReference>
<gene>
    <name evidence="6" type="ORF">E3N88_20817</name>
</gene>
<dbReference type="SUPFAM" id="SSF47370">
    <property type="entry name" value="Bromodomain"/>
    <property type="match status" value="1"/>
</dbReference>
<reference evidence="6 7" key="1">
    <citation type="submission" date="2019-05" db="EMBL/GenBank/DDBJ databases">
        <title>Mikania micrantha, genome provides insights into the molecular mechanism of rapid growth.</title>
        <authorList>
            <person name="Liu B."/>
        </authorList>
    </citation>
    <scope>NUCLEOTIDE SEQUENCE [LARGE SCALE GENOMIC DNA]</scope>
    <source>
        <strain evidence="6">NLD-2019</strain>
        <tissue evidence="6">Leaf</tissue>
    </source>
</reference>
<feature type="compositionally biased region" description="Basic and acidic residues" evidence="3">
    <location>
        <begin position="531"/>
        <end position="548"/>
    </location>
</feature>
<feature type="domain" description="Bromo" evidence="4">
    <location>
        <begin position="307"/>
        <end position="370"/>
    </location>
</feature>
<dbReference type="Pfam" id="PF00249">
    <property type="entry name" value="Myb_DNA-binding"/>
    <property type="match status" value="1"/>
</dbReference>
<dbReference type="PROSITE" id="PS50014">
    <property type="entry name" value="BROMODOMAIN_2"/>
    <property type="match status" value="1"/>
</dbReference>
<dbReference type="InterPro" id="IPR001005">
    <property type="entry name" value="SANT/Myb"/>
</dbReference>
<sequence length="622" mass="69194">MTKSGQDSPPDNTKTSNPAPATAAWGTWEELLLASAVNRYGTNSWDSISSELRKRSSAPIHLTPHHCEQKYGELKRRFKQSDENDVEMDDGGDAVPWLDELRNLRVLELQRELQNYDLYISSLQLKVKKLTEESEKHPGDMKPSDLGQENDAIELRKEETKNGTPEDDSDRDNQSVNGSNGNLETGIDKSENDGNETSEPVVTGDEKPEPATCDGRPEGIEPVKTEPDGEASESPESIAESKSEGKNSDVQSSASKSRKEKIDRVRRGSSKGDEREIEDQSTDSIPVRSLPLVDFLQKLHKLGSVVFEPRLDRQEKLRYKNLIRQHIDYETLQTRLKEGWYSDGNDKFFRDLLLLVNNTRVFFPEKSPESMAAIDLRQLILKELLSKKKQKTEPKSTDKQTSSKSSNLPPKRVTEPVDSLLLKPKLTGPIVVCRKRSSITAKAAGSSSGKKEQTDSKNSDKITEETPKKSRDSFPLITKKKGKSPVNEASDTKSEKKKKLTEAEEKKQSAAKFLNRMKRSNEPLVNTLKSSLDRGGSETDSRGGDQKKSSGNKGNGSGGDGKKDQSGKKSSGGRQVKEQDSPAKRSVGRPPKRAAVSGNKRNRESVDSETMDSKQTKKRSKR</sequence>
<feature type="region of interest" description="Disordered" evidence="3">
    <location>
        <begin position="134"/>
        <end position="282"/>
    </location>
</feature>
<dbReference type="OrthoDB" id="1742084at2759"/>
<feature type="domain" description="Myb-like" evidence="5">
    <location>
        <begin position="17"/>
        <end position="75"/>
    </location>
</feature>
<dbReference type="SMART" id="SM00717">
    <property type="entry name" value="SANT"/>
    <property type="match status" value="1"/>
</dbReference>
<protein>
    <submittedName>
        <fullName evidence="6">Uncharacterized protein</fullName>
    </submittedName>
</protein>
<evidence type="ECO:0000256" key="3">
    <source>
        <dbReference type="SAM" id="MobiDB-lite"/>
    </source>
</evidence>
<dbReference type="AlphaFoldDB" id="A0A5N6NIJ4"/>
<feature type="compositionally biased region" description="Polar residues" evidence="3">
    <location>
        <begin position="1"/>
        <end position="19"/>
    </location>
</feature>
<evidence type="ECO:0000313" key="7">
    <source>
        <dbReference type="Proteomes" id="UP000326396"/>
    </source>
</evidence>
<evidence type="ECO:0000256" key="2">
    <source>
        <dbReference type="PROSITE-ProRule" id="PRU00035"/>
    </source>
</evidence>
<dbReference type="InterPro" id="IPR001487">
    <property type="entry name" value="Bromodomain"/>
</dbReference>
<dbReference type="EMBL" id="SZYD01000011">
    <property type="protein sequence ID" value="KAD4888744.1"/>
    <property type="molecule type" value="Genomic_DNA"/>
</dbReference>
<feature type="compositionally biased region" description="Basic and acidic residues" evidence="3">
    <location>
        <begin position="490"/>
        <end position="508"/>
    </location>
</feature>
<evidence type="ECO:0000256" key="1">
    <source>
        <dbReference type="ARBA" id="ARBA00023117"/>
    </source>
</evidence>
<dbReference type="PROSITE" id="PS50090">
    <property type="entry name" value="MYB_LIKE"/>
    <property type="match status" value="1"/>
</dbReference>
<dbReference type="Proteomes" id="UP000326396">
    <property type="component" value="Linkage Group LG19"/>
</dbReference>
<feature type="region of interest" description="Disordered" evidence="3">
    <location>
        <begin position="1"/>
        <end position="21"/>
    </location>
</feature>
<evidence type="ECO:0000259" key="4">
    <source>
        <dbReference type="PROSITE" id="PS50014"/>
    </source>
</evidence>
<feature type="compositionally biased region" description="Basic and acidic residues" evidence="3">
    <location>
        <begin position="601"/>
        <end position="615"/>
    </location>
</feature>
<proteinExistence type="predicted"/>
<evidence type="ECO:0000313" key="6">
    <source>
        <dbReference type="EMBL" id="KAD4888744.1"/>
    </source>
</evidence>
<comment type="caution">
    <text evidence="6">The sequence shown here is derived from an EMBL/GenBank/DDBJ whole genome shotgun (WGS) entry which is preliminary data.</text>
</comment>
<dbReference type="PANTHER" id="PTHR37888:SF11">
    <property type="entry name" value="DNA-BINDING BROMODOMAIN-CONTAINING PROTEIN"/>
    <property type="match status" value="1"/>
</dbReference>
<dbReference type="PANTHER" id="PTHR37888">
    <property type="entry name" value="DNA-BINDING BROMODOMAIN-CONTAINING PROTEIN"/>
    <property type="match status" value="1"/>
</dbReference>
<feature type="compositionally biased region" description="Basic and acidic residues" evidence="3">
    <location>
        <begin position="204"/>
        <end position="227"/>
    </location>
</feature>
<dbReference type="InterPro" id="IPR009057">
    <property type="entry name" value="Homeodomain-like_sf"/>
</dbReference>